<dbReference type="VEuPathDB" id="FungiDB:PGTG_13337"/>
<sequence>MQRRPICPVDLTTNEKDDNGDQNNDNDNANPENKGKKKAPNYTEPKDYELCRAWVQVPKDPAVGTNQDGGKFWQQISTVYHEAVPRPIWPIASLKKQWSNNLQPPINKFCGIVHQVEGLNQGGASTEDQLNQALRLYTLDQQTPFKHLKC</sequence>
<evidence type="ECO:0000256" key="1">
    <source>
        <dbReference type="SAM" id="MobiDB-lite"/>
    </source>
</evidence>
<dbReference type="OrthoDB" id="2507429at2759"/>
<dbReference type="Proteomes" id="UP000008783">
    <property type="component" value="Unassembled WGS sequence"/>
</dbReference>
<accession>E3KS43</accession>
<feature type="region of interest" description="Disordered" evidence="1">
    <location>
        <begin position="1"/>
        <end position="43"/>
    </location>
</feature>
<name>E3KS43_PUCGT</name>
<reference key="1">
    <citation type="submission" date="2007-01" db="EMBL/GenBank/DDBJ databases">
        <title>The Genome Sequence of Puccinia graminis f. sp. tritici Strain CRL 75-36-700-3.</title>
        <authorList>
            <consortium name="The Broad Institute Genome Sequencing Platform"/>
            <person name="Birren B."/>
            <person name="Lander E."/>
            <person name="Galagan J."/>
            <person name="Nusbaum C."/>
            <person name="Devon K."/>
            <person name="Cuomo C."/>
            <person name="Jaffe D."/>
            <person name="Butler J."/>
            <person name="Alvarez P."/>
            <person name="Gnerre S."/>
            <person name="Grabherr M."/>
            <person name="Mauceli E."/>
            <person name="Brockman W."/>
            <person name="Young S."/>
            <person name="LaButti K."/>
            <person name="Sykes S."/>
            <person name="DeCaprio D."/>
            <person name="Crawford M."/>
            <person name="Koehrsen M."/>
            <person name="Engels R."/>
            <person name="Montgomery P."/>
            <person name="Pearson M."/>
            <person name="Howarth C."/>
            <person name="Larson L."/>
            <person name="White J."/>
            <person name="Zeng Q."/>
            <person name="Kodira C."/>
            <person name="Yandava C."/>
            <person name="Alvarado L."/>
            <person name="O'Leary S."/>
            <person name="Szabo L."/>
            <person name="Dean R."/>
            <person name="Schein J."/>
        </authorList>
    </citation>
    <scope>NUCLEOTIDE SEQUENCE</scope>
    <source>
        <strain>CRL 75-36-700-3</strain>
    </source>
</reference>
<organism evidence="2 3">
    <name type="scientific">Puccinia graminis f. sp. tritici (strain CRL 75-36-700-3 / race SCCL)</name>
    <name type="common">Black stem rust fungus</name>
    <dbReference type="NCBI Taxonomy" id="418459"/>
    <lineage>
        <taxon>Eukaryota</taxon>
        <taxon>Fungi</taxon>
        <taxon>Dikarya</taxon>
        <taxon>Basidiomycota</taxon>
        <taxon>Pucciniomycotina</taxon>
        <taxon>Pucciniomycetes</taxon>
        <taxon>Pucciniales</taxon>
        <taxon>Pucciniaceae</taxon>
        <taxon>Puccinia</taxon>
    </lineage>
</organism>
<protein>
    <recommendedName>
        <fullName evidence="4">No apical meristem-associated C-terminal domain-containing protein</fullName>
    </recommendedName>
</protein>
<dbReference type="GeneID" id="10542361"/>
<dbReference type="OMA" id="IQPANCL"/>
<keyword evidence="3" id="KW-1185">Reference proteome</keyword>
<evidence type="ECO:0000313" key="3">
    <source>
        <dbReference type="Proteomes" id="UP000008783"/>
    </source>
</evidence>
<dbReference type="HOGENOM" id="CLU_154042_0_0_1"/>
<dbReference type="AlphaFoldDB" id="E3KS43"/>
<dbReference type="RefSeq" id="XP_003331537.1">
    <property type="nucleotide sequence ID" value="XM_003331489.1"/>
</dbReference>
<dbReference type="KEGG" id="pgr:PGTG_13337"/>
<dbReference type="PANTHER" id="PTHR45125:SF3">
    <property type="entry name" value="NO-APICAL-MERISTEM-ASSOCIATED CARBOXY-TERMINAL DOMAIN PROTEIN"/>
    <property type="match status" value="1"/>
</dbReference>
<evidence type="ECO:0008006" key="4">
    <source>
        <dbReference type="Google" id="ProtNLM"/>
    </source>
</evidence>
<proteinExistence type="predicted"/>
<feature type="compositionally biased region" description="Low complexity" evidence="1">
    <location>
        <begin position="21"/>
        <end position="32"/>
    </location>
</feature>
<evidence type="ECO:0000313" key="2">
    <source>
        <dbReference type="EMBL" id="EFP87118.1"/>
    </source>
</evidence>
<dbReference type="InParanoid" id="E3KS43"/>
<dbReference type="EMBL" id="DS178304">
    <property type="protein sequence ID" value="EFP87118.1"/>
    <property type="molecule type" value="Genomic_DNA"/>
</dbReference>
<gene>
    <name evidence="2" type="ORF">PGTG_13337</name>
</gene>
<dbReference type="PANTHER" id="PTHR45125">
    <property type="entry name" value="F21J9.4-RELATED"/>
    <property type="match status" value="1"/>
</dbReference>
<reference evidence="3" key="2">
    <citation type="journal article" date="2011" name="Proc. Natl. Acad. Sci. U.S.A.">
        <title>Obligate biotrophy features unraveled by the genomic analysis of rust fungi.</title>
        <authorList>
            <person name="Duplessis S."/>
            <person name="Cuomo C.A."/>
            <person name="Lin Y.-C."/>
            <person name="Aerts A."/>
            <person name="Tisserant E."/>
            <person name="Veneault-Fourrey C."/>
            <person name="Joly D.L."/>
            <person name="Hacquard S."/>
            <person name="Amselem J."/>
            <person name="Cantarel B.L."/>
            <person name="Chiu R."/>
            <person name="Coutinho P.M."/>
            <person name="Feau N."/>
            <person name="Field M."/>
            <person name="Frey P."/>
            <person name="Gelhaye E."/>
            <person name="Goldberg J."/>
            <person name="Grabherr M.G."/>
            <person name="Kodira C.D."/>
            <person name="Kohler A."/>
            <person name="Kuees U."/>
            <person name="Lindquist E.A."/>
            <person name="Lucas S.M."/>
            <person name="Mago R."/>
            <person name="Mauceli E."/>
            <person name="Morin E."/>
            <person name="Murat C."/>
            <person name="Pangilinan J.L."/>
            <person name="Park R."/>
            <person name="Pearson M."/>
            <person name="Quesneville H."/>
            <person name="Rouhier N."/>
            <person name="Sakthikumar S."/>
            <person name="Salamov A.A."/>
            <person name="Schmutz J."/>
            <person name="Selles B."/>
            <person name="Shapiro H."/>
            <person name="Tanguay P."/>
            <person name="Tuskan G.A."/>
            <person name="Henrissat B."/>
            <person name="Van de Peer Y."/>
            <person name="Rouze P."/>
            <person name="Ellis J.G."/>
            <person name="Dodds P.N."/>
            <person name="Schein J.E."/>
            <person name="Zhong S."/>
            <person name="Hamelin R.C."/>
            <person name="Grigoriev I.V."/>
            <person name="Szabo L.J."/>
            <person name="Martin F."/>
        </authorList>
    </citation>
    <scope>NUCLEOTIDE SEQUENCE [LARGE SCALE GENOMIC DNA]</scope>
    <source>
        <strain evidence="3">CRL 75-36-700-3 / race SCCL</strain>
    </source>
</reference>